<reference evidence="5 6" key="1">
    <citation type="journal article" date="2015" name="Stand. Genomic Sci.">
        <title>Genomic Encyclopedia of Bacterial and Archaeal Type Strains, Phase III: the genomes of soil and plant-associated and newly described type strains.</title>
        <authorList>
            <person name="Whitman W.B."/>
            <person name="Woyke T."/>
            <person name="Klenk H.P."/>
            <person name="Zhou Y."/>
            <person name="Lilburn T.G."/>
            <person name="Beck B.J."/>
            <person name="De Vos P."/>
            <person name="Vandamme P."/>
            <person name="Eisen J.A."/>
            <person name="Garrity G."/>
            <person name="Hugenholtz P."/>
            <person name="Kyrpides N.C."/>
        </authorList>
    </citation>
    <scope>NUCLEOTIDE SEQUENCE [LARGE SCALE GENOMIC DNA]</scope>
    <source>
        <strain evidence="5 6">CECT 7306</strain>
    </source>
</reference>
<accession>A0A3N1G979</accession>
<dbReference type="GO" id="GO:0043024">
    <property type="term" value="F:ribosomal small subunit binding"/>
    <property type="evidence" value="ECO:0007669"/>
    <property type="project" value="TreeGrafter"/>
</dbReference>
<evidence type="ECO:0000256" key="2">
    <source>
        <dbReference type="HAMAP-Rule" id="MF_00839"/>
    </source>
</evidence>
<dbReference type="Pfam" id="PF02482">
    <property type="entry name" value="Ribosomal_S30AE"/>
    <property type="match status" value="1"/>
</dbReference>
<dbReference type="Pfam" id="PF16321">
    <property type="entry name" value="Ribosom_S30AE_C"/>
    <property type="match status" value="1"/>
</dbReference>
<dbReference type="PANTHER" id="PTHR33231:SF1">
    <property type="entry name" value="30S RIBOSOMAL PROTEIN"/>
    <property type="match status" value="1"/>
</dbReference>
<dbReference type="InterPro" id="IPR036567">
    <property type="entry name" value="RHF-like"/>
</dbReference>
<dbReference type="GO" id="GO:0045900">
    <property type="term" value="P:negative regulation of translational elongation"/>
    <property type="evidence" value="ECO:0007669"/>
    <property type="project" value="TreeGrafter"/>
</dbReference>
<feature type="region of interest" description="Disordered" evidence="3">
    <location>
        <begin position="98"/>
        <end position="141"/>
    </location>
</feature>
<keyword evidence="1 2" id="KW-0810">Translation regulation</keyword>
<dbReference type="HAMAP" id="MF_00839">
    <property type="entry name" value="HPF"/>
    <property type="match status" value="1"/>
</dbReference>
<comment type="function">
    <text evidence="2">Required for dimerization of active 70S ribosomes into 100S ribosomes in stationary phase; 100S ribosomes are translationally inactive and sometimes present during exponential growth.</text>
</comment>
<dbReference type="InterPro" id="IPR003489">
    <property type="entry name" value="RHF/RaiA"/>
</dbReference>
<dbReference type="OrthoDB" id="9794975at2"/>
<dbReference type="InterPro" id="IPR038416">
    <property type="entry name" value="Ribosom_S30AE_C_sf"/>
</dbReference>
<feature type="compositionally biased region" description="Low complexity" evidence="3">
    <location>
        <begin position="122"/>
        <end position="137"/>
    </location>
</feature>
<dbReference type="NCBIfam" id="TIGR00741">
    <property type="entry name" value="yfiA"/>
    <property type="match status" value="1"/>
</dbReference>
<dbReference type="Proteomes" id="UP000276232">
    <property type="component" value="Unassembled WGS sequence"/>
</dbReference>
<keyword evidence="2" id="KW-0963">Cytoplasm</keyword>
<dbReference type="AlphaFoldDB" id="A0A3N1G979"/>
<dbReference type="Gene3D" id="3.30.505.50">
    <property type="entry name" value="Sigma 54 modulation/S30EA ribosomal protein, C-terminal domain"/>
    <property type="match status" value="1"/>
</dbReference>
<evidence type="ECO:0000313" key="6">
    <source>
        <dbReference type="Proteomes" id="UP000276232"/>
    </source>
</evidence>
<dbReference type="InterPro" id="IPR034694">
    <property type="entry name" value="HPF_long/plastid"/>
</dbReference>
<dbReference type="RefSeq" id="WP_123381292.1">
    <property type="nucleotide sequence ID" value="NZ_RJKN01000010.1"/>
</dbReference>
<proteinExistence type="inferred from homology"/>
<protein>
    <recommendedName>
        <fullName evidence="2">Ribosome hibernation promoting factor</fullName>
        <shortName evidence="2">HPF</shortName>
    </recommendedName>
</protein>
<dbReference type="InterPro" id="IPR050574">
    <property type="entry name" value="HPF/YfiA_ribosome-assoc"/>
</dbReference>
<evidence type="ECO:0000259" key="4">
    <source>
        <dbReference type="Pfam" id="PF16321"/>
    </source>
</evidence>
<dbReference type="GO" id="GO:0022627">
    <property type="term" value="C:cytosolic small ribosomal subunit"/>
    <property type="evidence" value="ECO:0007669"/>
    <property type="project" value="TreeGrafter"/>
</dbReference>
<dbReference type="InterPro" id="IPR032528">
    <property type="entry name" value="Ribosom_S30AE_C"/>
</dbReference>
<feature type="domain" description="Sigma 54 modulation/S30EA ribosomal protein C-terminal" evidence="4">
    <location>
        <begin position="170"/>
        <end position="220"/>
    </location>
</feature>
<dbReference type="EMBL" id="RJKN01000010">
    <property type="protein sequence ID" value="ROP26761.1"/>
    <property type="molecule type" value="Genomic_DNA"/>
</dbReference>
<comment type="subunit">
    <text evidence="2">Interacts with 100S ribosomes.</text>
</comment>
<dbReference type="SUPFAM" id="SSF69754">
    <property type="entry name" value="Ribosome binding protein Y (YfiA homologue)"/>
    <property type="match status" value="1"/>
</dbReference>
<name>A0A3N1G979_9ACTN</name>
<dbReference type="Gene3D" id="3.30.160.100">
    <property type="entry name" value="Ribosome hibernation promotion factor-like"/>
    <property type="match status" value="1"/>
</dbReference>
<comment type="caution">
    <text evidence="5">The sequence shown here is derived from an EMBL/GenBank/DDBJ whole genome shotgun (WGS) entry which is preliminary data.</text>
</comment>
<keyword evidence="6" id="KW-1185">Reference proteome</keyword>
<evidence type="ECO:0000256" key="3">
    <source>
        <dbReference type="SAM" id="MobiDB-lite"/>
    </source>
</evidence>
<comment type="subcellular location">
    <subcellularLocation>
        <location evidence="2">Cytoplasm</location>
    </subcellularLocation>
</comment>
<dbReference type="PANTHER" id="PTHR33231">
    <property type="entry name" value="30S RIBOSOMAL PROTEIN"/>
    <property type="match status" value="1"/>
</dbReference>
<organism evidence="5 6">
    <name type="scientific">Pseudokineococcus lusitanus</name>
    <dbReference type="NCBI Taxonomy" id="763993"/>
    <lineage>
        <taxon>Bacteria</taxon>
        <taxon>Bacillati</taxon>
        <taxon>Actinomycetota</taxon>
        <taxon>Actinomycetes</taxon>
        <taxon>Kineosporiales</taxon>
        <taxon>Kineosporiaceae</taxon>
        <taxon>Pseudokineococcus</taxon>
    </lineage>
</organism>
<comment type="similarity">
    <text evidence="2">Belongs to the HPF/YfiA ribosome-associated protein family. Long HPF subfamily.</text>
</comment>
<evidence type="ECO:0000256" key="1">
    <source>
        <dbReference type="ARBA" id="ARBA00022845"/>
    </source>
</evidence>
<dbReference type="FunCoup" id="A0A3N1G979">
    <property type="interactions" value="123"/>
</dbReference>
<dbReference type="InParanoid" id="A0A3N1G979"/>
<sequence>MEITLTTRHTTVPDRFRRHLEDKLSKVEQIAPRADRLDVVISHETNPRQPQSCERVELTLRHHREVVRAEACADDAHAALDLAEEKLLERLRRLRDRRRVHHGRQTPTSLRRSEQAPPPAAAAPAAEPPADAGAAPAAEDEAPVEVGALGAGEDDEHGLADAVGDSPVRIREKTHLTHPMSVDEALAQMEALGHDFYLFLCRSTGATSLVYRRRGWSYGVIRLEEAGDTVEPGTADEMVGTAQAARAS</sequence>
<gene>
    <name evidence="2" type="primary">hpf</name>
    <name evidence="5" type="ORF">EDC03_3231</name>
</gene>
<evidence type="ECO:0000313" key="5">
    <source>
        <dbReference type="EMBL" id="ROP26761.1"/>
    </source>
</evidence>